<dbReference type="EMBL" id="BAABFT010000009">
    <property type="protein sequence ID" value="GAA4329579.1"/>
    <property type="molecule type" value="Genomic_DNA"/>
</dbReference>
<evidence type="ECO:0000313" key="11">
    <source>
        <dbReference type="Proteomes" id="UP001500582"/>
    </source>
</evidence>
<evidence type="ECO:0000256" key="6">
    <source>
        <dbReference type="ARBA" id="ARBA00022825"/>
    </source>
</evidence>
<evidence type="ECO:0000256" key="4">
    <source>
        <dbReference type="ARBA" id="ARBA00022670"/>
    </source>
</evidence>
<gene>
    <name evidence="10" type="ORF">GCM10023149_34330</name>
</gene>
<dbReference type="SUPFAM" id="SSF50993">
    <property type="entry name" value="Peptidase/esterase 'gauge' domain"/>
    <property type="match status" value="1"/>
</dbReference>
<protein>
    <recommendedName>
        <fullName evidence="3">prolyl oligopeptidase</fullName>
        <ecNumber evidence="3">3.4.21.26</ecNumber>
    </recommendedName>
</protein>
<evidence type="ECO:0000259" key="8">
    <source>
        <dbReference type="Pfam" id="PF00326"/>
    </source>
</evidence>
<keyword evidence="4" id="KW-0645">Protease</keyword>
<dbReference type="Gene3D" id="3.40.50.1820">
    <property type="entry name" value="alpha/beta hydrolase"/>
    <property type="match status" value="1"/>
</dbReference>
<dbReference type="InterPro" id="IPR051167">
    <property type="entry name" value="Prolyl_oligopep/macrocyclase"/>
</dbReference>
<keyword evidence="6" id="KW-0720">Serine protease</keyword>
<comment type="catalytic activity">
    <reaction evidence="1">
        <text>Hydrolysis of Pro-|-Xaa &gt;&gt; Ala-|-Xaa in oligopeptides.</text>
        <dbReference type="EC" id="3.4.21.26"/>
    </reaction>
</comment>
<feature type="domain" description="Peptidase S9A N-terminal" evidence="9">
    <location>
        <begin position="31"/>
        <end position="431"/>
    </location>
</feature>
<dbReference type="PRINTS" id="PR00862">
    <property type="entry name" value="PROLIGOPTASE"/>
</dbReference>
<dbReference type="EC" id="3.4.21.26" evidence="3"/>
<evidence type="ECO:0000259" key="9">
    <source>
        <dbReference type="Pfam" id="PF02897"/>
    </source>
</evidence>
<evidence type="ECO:0000256" key="5">
    <source>
        <dbReference type="ARBA" id="ARBA00022801"/>
    </source>
</evidence>
<evidence type="ECO:0000256" key="3">
    <source>
        <dbReference type="ARBA" id="ARBA00011897"/>
    </source>
</evidence>
<feature type="signal peptide" evidence="7">
    <location>
        <begin position="1"/>
        <end position="20"/>
    </location>
</feature>
<dbReference type="InterPro" id="IPR001375">
    <property type="entry name" value="Peptidase_S9_cat"/>
</dbReference>
<evidence type="ECO:0000256" key="1">
    <source>
        <dbReference type="ARBA" id="ARBA00001070"/>
    </source>
</evidence>
<keyword evidence="7" id="KW-0732">Signal</keyword>
<comment type="caution">
    <text evidence="10">The sequence shown here is derived from an EMBL/GenBank/DDBJ whole genome shotgun (WGS) entry which is preliminary data.</text>
</comment>
<feature type="domain" description="Peptidase S9 prolyl oligopeptidase catalytic" evidence="8">
    <location>
        <begin position="489"/>
        <end position="702"/>
    </location>
</feature>
<evidence type="ECO:0000313" key="10">
    <source>
        <dbReference type="EMBL" id="GAA4329579.1"/>
    </source>
</evidence>
<dbReference type="SUPFAM" id="SSF53474">
    <property type="entry name" value="alpha/beta-Hydrolases"/>
    <property type="match status" value="1"/>
</dbReference>
<sequence length="705" mass="78453">MKKFIFLPAIAALLYSNTHAQKMTIKTLPYPQTKKGDVTDTYFGTTVADPFRWLEDDRAEDTKAWVQAENKVTQDYLGHIPYRDAIAKRLTELWNYEKYSAPFKEGKYTYFYKNDGLQSQSVLWRQVGDGAPEVFLDPNKFSADGTTSLQGISFTKDGSMAAYQISEGGSDWRKVIVLKTGDKSVVGDTLIDVKFSGLAWHGNAGFYYSSYDKPKEGSQLSGLTQYHKLFYHKLGTPQTEDKLIFGGDKTPRRYIGAGLTEDERFLIISAANSTSGNELYIQDLSKPNSPIVNLVDNFEKEHSIIDNEGSKLFIYTNLNAPNYKIVTADVANAKPAAWKDLIPETQNVLTVSTGGGKIFAEYLKDATSLVQQYDMAGKLERTIALPSVGSAGGFGAKRHEKELYYSFTSYIYPTTIFKYDIASGKSTLYKKPNVQFNPELYESKQVFYTSKDGTKVPMIITYKKGTVLNGKNPTLLYAYGGFNISLTPAFSTSNIILLEHGGVYAVPNLRGGGEYGEKWHRAGTKLQKQNVFDDFIAAAQYLIDNKYTSKEYLAVSGGSNGGLLIGATITQRPDLCQVAFPAVGVLDMLRYNKFTAGAGWAFDYGTAEDSKEMFEYLYKYSPYHAVKPASYPATMVTTADHDDRVVPAHSFKFASRLQELQQGPAPVLIRIETKAGHGAGKSTAQVIAEQADKWAFMFQNMDVKW</sequence>
<dbReference type="InterPro" id="IPR029058">
    <property type="entry name" value="AB_hydrolase_fold"/>
</dbReference>
<dbReference type="Proteomes" id="UP001500582">
    <property type="component" value="Unassembled WGS sequence"/>
</dbReference>
<keyword evidence="11" id="KW-1185">Reference proteome</keyword>
<dbReference type="InterPro" id="IPR002470">
    <property type="entry name" value="Peptidase_S9A"/>
</dbReference>
<accession>A0ABP8GTH0</accession>
<evidence type="ECO:0000256" key="7">
    <source>
        <dbReference type="SAM" id="SignalP"/>
    </source>
</evidence>
<dbReference type="Pfam" id="PF02897">
    <property type="entry name" value="Peptidase_S9_N"/>
    <property type="match status" value="1"/>
</dbReference>
<organism evidence="10 11">
    <name type="scientific">Mucilaginibacter gynuensis</name>
    <dbReference type="NCBI Taxonomy" id="1302236"/>
    <lineage>
        <taxon>Bacteria</taxon>
        <taxon>Pseudomonadati</taxon>
        <taxon>Bacteroidota</taxon>
        <taxon>Sphingobacteriia</taxon>
        <taxon>Sphingobacteriales</taxon>
        <taxon>Sphingobacteriaceae</taxon>
        <taxon>Mucilaginibacter</taxon>
    </lineage>
</organism>
<dbReference type="PROSITE" id="PS00708">
    <property type="entry name" value="PRO_ENDOPEP_SER"/>
    <property type="match status" value="1"/>
</dbReference>
<dbReference type="PANTHER" id="PTHR42881">
    <property type="entry name" value="PROLYL ENDOPEPTIDASE"/>
    <property type="match status" value="1"/>
</dbReference>
<dbReference type="InterPro" id="IPR002471">
    <property type="entry name" value="Pept_S9_AS"/>
</dbReference>
<dbReference type="PANTHER" id="PTHR42881:SF2">
    <property type="entry name" value="PROLYL ENDOPEPTIDASE"/>
    <property type="match status" value="1"/>
</dbReference>
<feature type="chain" id="PRO_5047126100" description="prolyl oligopeptidase" evidence="7">
    <location>
        <begin position="21"/>
        <end position="705"/>
    </location>
</feature>
<dbReference type="RefSeq" id="WP_425562974.1">
    <property type="nucleotide sequence ID" value="NZ_BAABFT010000009.1"/>
</dbReference>
<name>A0ABP8GTH0_9SPHI</name>
<comment type="similarity">
    <text evidence="2">Belongs to the peptidase S9A family.</text>
</comment>
<reference evidence="11" key="1">
    <citation type="journal article" date="2019" name="Int. J. Syst. Evol. Microbiol.">
        <title>The Global Catalogue of Microorganisms (GCM) 10K type strain sequencing project: providing services to taxonomists for standard genome sequencing and annotation.</title>
        <authorList>
            <consortium name="The Broad Institute Genomics Platform"/>
            <consortium name="The Broad Institute Genome Sequencing Center for Infectious Disease"/>
            <person name="Wu L."/>
            <person name="Ma J."/>
        </authorList>
    </citation>
    <scope>NUCLEOTIDE SEQUENCE [LARGE SCALE GENOMIC DNA]</scope>
    <source>
        <strain evidence="11">JCM 17705</strain>
    </source>
</reference>
<dbReference type="Gene3D" id="2.130.10.120">
    <property type="entry name" value="Prolyl oligopeptidase, N-terminal domain"/>
    <property type="match status" value="1"/>
</dbReference>
<dbReference type="InterPro" id="IPR023302">
    <property type="entry name" value="Pept_S9A_N"/>
</dbReference>
<proteinExistence type="inferred from homology"/>
<dbReference type="Pfam" id="PF00326">
    <property type="entry name" value="Peptidase_S9"/>
    <property type="match status" value="1"/>
</dbReference>
<keyword evidence="5" id="KW-0378">Hydrolase</keyword>
<evidence type="ECO:0000256" key="2">
    <source>
        <dbReference type="ARBA" id="ARBA00005228"/>
    </source>
</evidence>